<evidence type="ECO:0000256" key="1">
    <source>
        <dbReference type="SAM" id="SignalP"/>
    </source>
</evidence>
<gene>
    <name evidence="4" type="ORF">V5E97_25715</name>
</gene>
<feature type="signal peptide" evidence="1">
    <location>
        <begin position="1"/>
        <end position="25"/>
    </location>
</feature>
<dbReference type="Pfam" id="PF07589">
    <property type="entry name" value="PEP-CTERM"/>
    <property type="match status" value="1"/>
</dbReference>
<feature type="chain" id="PRO_5043391838" evidence="1">
    <location>
        <begin position="26"/>
        <end position="308"/>
    </location>
</feature>
<dbReference type="AlphaFoldDB" id="A0AAU7C9D1"/>
<dbReference type="Pfam" id="PF13472">
    <property type="entry name" value="Lipase_GDSL_2"/>
    <property type="match status" value="1"/>
</dbReference>
<proteinExistence type="predicted"/>
<dbReference type="InterPro" id="IPR036514">
    <property type="entry name" value="SGNH_hydro_sf"/>
</dbReference>
<evidence type="ECO:0000259" key="2">
    <source>
        <dbReference type="Pfam" id="PF07589"/>
    </source>
</evidence>
<evidence type="ECO:0000259" key="3">
    <source>
        <dbReference type="Pfam" id="PF13472"/>
    </source>
</evidence>
<sequence>MLRTLRIALLIFAALAIMASRSASAAAMPTYLALGDSMAFGETDFTHNPSNADRGYVSLFANHLATLNGGARPAVINLGVDAETSTTFLQGGTQGDGTQSGFPAPQLNTNYATPTPTQHSLLQAILLTQNVTGHSIDTVSVQLGANDLFVLANSPGFLALTPIEQQTQVAATLGTFQANYTTLLTELKTALPNATLLMLGYHNPFGGIPGHPLSAIAGPAIQALNGLIEQDAAAFGGRYVDTYTQILGHELDYTLIANGNVHPNDAGYALIAAQMEAQTVPEPSTLVVLGAGLVGFLVHDRRRKAAIS</sequence>
<dbReference type="InterPro" id="IPR013424">
    <property type="entry name" value="Ice-binding_C"/>
</dbReference>
<accession>A0AAU7C9D1</accession>
<evidence type="ECO:0000313" key="4">
    <source>
        <dbReference type="EMBL" id="XBH01730.1"/>
    </source>
</evidence>
<organism evidence="4">
    <name type="scientific">Singulisphaera sp. Ch08</name>
    <dbReference type="NCBI Taxonomy" id="3120278"/>
    <lineage>
        <taxon>Bacteria</taxon>
        <taxon>Pseudomonadati</taxon>
        <taxon>Planctomycetota</taxon>
        <taxon>Planctomycetia</taxon>
        <taxon>Isosphaerales</taxon>
        <taxon>Isosphaeraceae</taxon>
        <taxon>Singulisphaera</taxon>
    </lineage>
</organism>
<dbReference type="EMBL" id="CP155447">
    <property type="protein sequence ID" value="XBH01730.1"/>
    <property type="molecule type" value="Genomic_DNA"/>
</dbReference>
<dbReference type="Gene3D" id="3.40.50.1110">
    <property type="entry name" value="SGNH hydrolase"/>
    <property type="match status" value="1"/>
</dbReference>
<name>A0AAU7C9D1_9BACT</name>
<dbReference type="GO" id="GO:0016788">
    <property type="term" value="F:hydrolase activity, acting on ester bonds"/>
    <property type="evidence" value="ECO:0007669"/>
    <property type="project" value="UniProtKB-ARBA"/>
</dbReference>
<protein>
    <submittedName>
        <fullName evidence="4">GDSL-type esterase/lipase family protein</fullName>
    </submittedName>
</protein>
<keyword evidence="1" id="KW-0732">Signal</keyword>
<dbReference type="InterPro" id="IPR013830">
    <property type="entry name" value="SGNH_hydro"/>
</dbReference>
<dbReference type="RefSeq" id="WP_406694475.1">
    <property type="nucleotide sequence ID" value="NZ_CP155447.1"/>
</dbReference>
<dbReference type="SUPFAM" id="SSF52266">
    <property type="entry name" value="SGNH hydrolase"/>
    <property type="match status" value="1"/>
</dbReference>
<feature type="domain" description="SGNH hydrolase-type esterase" evidence="3">
    <location>
        <begin position="33"/>
        <end position="270"/>
    </location>
</feature>
<reference evidence="4" key="1">
    <citation type="submission" date="2024-05" db="EMBL/GenBank/DDBJ databases">
        <title>Planctomycetes of the genus Singulisphaera possess chitinolytic capabilities.</title>
        <authorList>
            <person name="Ivanova A."/>
        </authorList>
    </citation>
    <scope>NUCLEOTIDE SEQUENCE</scope>
    <source>
        <strain evidence="4">Ch08T</strain>
    </source>
</reference>
<dbReference type="NCBIfam" id="TIGR02595">
    <property type="entry name" value="PEP_CTERM"/>
    <property type="match status" value="1"/>
</dbReference>
<feature type="domain" description="Ice-binding protein C-terminal" evidence="2">
    <location>
        <begin position="279"/>
        <end position="302"/>
    </location>
</feature>